<dbReference type="EMBL" id="AEBR01000050">
    <property type="protein sequence ID" value="EFM82824.1"/>
    <property type="molecule type" value="Genomic_DNA"/>
</dbReference>
<dbReference type="PANTHER" id="PTHR30185:SF18">
    <property type="entry name" value="TRANSCRIPTIONAL REGULATOR MTLR"/>
    <property type="match status" value="1"/>
</dbReference>
<reference evidence="4 5" key="1">
    <citation type="submission" date="2010-07" db="EMBL/GenBank/DDBJ databases">
        <authorList>
            <person name="Sid Ahmed O."/>
        </authorList>
    </citation>
    <scope>NUCLEOTIDE SEQUENCE [LARGE SCALE GENOMIC DNA]</scope>
    <source>
        <strain evidence="4 5">TX4248</strain>
    </source>
</reference>
<dbReference type="Pfam" id="PF05043">
    <property type="entry name" value="Mga"/>
    <property type="match status" value="1"/>
</dbReference>
<keyword evidence="2" id="KW-0804">Transcription</keyword>
<dbReference type="AlphaFoldDB" id="A0A125W698"/>
<evidence type="ECO:0000259" key="3">
    <source>
        <dbReference type="Pfam" id="PF05043"/>
    </source>
</evidence>
<keyword evidence="1" id="KW-0805">Transcription regulation</keyword>
<dbReference type="InterPro" id="IPR050661">
    <property type="entry name" value="BglG_antiterminators"/>
</dbReference>
<proteinExistence type="predicted"/>
<feature type="domain" description="Mga helix-turn-helix" evidence="3">
    <location>
        <begin position="87"/>
        <end position="162"/>
    </location>
</feature>
<evidence type="ECO:0000256" key="2">
    <source>
        <dbReference type="ARBA" id="ARBA00023163"/>
    </source>
</evidence>
<accession>A0A125W698</accession>
<dbReference type="RefSeq" id="WP_002394536.1">
    <property type="nucleotide sequence ID" value="NZ_GL454451.1"/>
</dbReference>
<protein>
    <recommendedName>
        <fullName evidence="3">Mga helix-turn-helix domain-containing protein</fullName>
    </recommendedName>
</protein>
<sequence length="485" mass="57504">MFPSYLTNELEILFYIVKRAHTSLNEISSNLKISKRTVKENLIKINQEFEDTYQIQHFIVSNNNGIVCVNPAYRKSAVEYAYTLKLNLLKNNVQFNYCVQLVTHSSIDKNELIKVLYISEHYLVKITKQLNNFFKIFDIVIVSIKGIYQLTGNELSIRVFSFIFLQDSFQELAWPFSKISLEEIKKSLPDELLERSYKNVRMKKRAFYILYAIFKTRTSAQNFLKMPHSKNLHSFFILINQYSHVTLFFLEHSFADIQCETRKTEILYFNFLSRIFIPYIFSEKQTKQIEKLFIESNHPYCVLSKKLFKQVAYLLTNQHDYQYVYYLSIFNAWYFLTEGNYYTFLTLYLPQPEICTPSDVAYFNRIKGTVAKLVHQETHLELLSQLLYTLSVSEKKVQVRIYLQIIKDFYASYFIKTRLSSLYNTNAISITEDFTNADIIITDSFEKATSNQDIFYLDSIENEESWHELTEFIQQKYMAKLNVGL</sequence>
<evidence type="ECO:0000313" key="4">
    <source>
        <dbReference type="EMBL" id="EFM82824.1"/>
    </source>
</evidence>
<dbReference type="Proteomes" id="UP000004846">
    <property type="component" value="Unassembled WGS sequence"/>
</dbReference>
<dbReference type="HOGENOM" id="CLU_039493_0_0_9"/>
<dbReference type="InterPro" id="IPR007737">
    <property type="entry name" value="Mga_HTH"/>
</dbReference>
<evidence type="ECO:0000256" key="1">
    <source>
        <dbReference type="ARBA" id="ARBA00023015"/>
    </source>
</evidence>
<organism evidence="4 5">
    <name type="scientific">Enterococcus faecalis TX4248</name>
    <dbReference type="NCBI Taxonomy" id="749495"/>
    <lineage>
        <taxon>Bacteria</taxon>
        <taxon>Bacillati</taxon>
        <taxon>Bacillota</taxon>
        <taxon>Bacilli</taxon>
        <taxon>Lactobacillales</taxon>
        <taxon>Enterococcaceae</taxon>
        <taxon>Enterococcus</taxon>
    </lineage>
</organism>
<comment type="caution">
    <text evidence="4">The sequence shown here is derived from an EMBL/GenBank/DDBJ whole genome shotgun (WGS) entry which is preliminary data.</text>
</comment>
<name>A0A125W698_ENTFL</name>
<gene>
    <name evidence="4" type="ORF">HMPREF9498_01550</name>
</gene>
<dbReference type="PANTHER" id="PTHR30185">
    <property type="entry name" value="CRYPTIC BETA-GLUCOSIDE BGL OPERON ANTITERMINATOR"/>
    <property type="match status" value="1"/>
</dbReference>
<evidence type="ECO:0000313" key="5">
    <source>
        <dbReference type="Proteomes" id="UP000004846"/>
    </source>
</evidence>